<keyword evidence="13" id="KW-1185">Reference proteome</keyword>
<reference evidence="12" key="1">
    <citation type="submission" date="2021-11" db="EMBL/GenBank/DDBJ databases">
        <authorList>
            <person name="Rodrigo-Torres L."/>
            <person name="Arahal R. D."/>
            <person name="Lucena T."/>
        </authorList>
    </citation>
    <scope>NUCLEOTIDE SEQUENCE</scope>
    <source>
        <strain evidence="12">CECT 7928</strain>
    </source>
</reference>
<keyword evidence="8" id="KW-0408">Iron</keyword>
<protein>
    <submittedName>
        <fullName evidence="12">Fe(3+) ions import ATP-binding protein FbpC</fullName>
    </submittedName>
</protein>
<gene>
    <name evidence="12" type="primary">fbpC</name>
    <name evidence="12" type="ORF">VMF7928_01607</name>
</gene>
<evidence type="ECO:0000256" key="3">
    <source>
        <dbReference type="ARBA" id="ARBA00022496"/>
    </source>
</evidence>
<evidence type="ECO:0000259" key="11">
    <source>
        <dbReference type="PROSITE" id="PS50893"/>
    </source>
</evidence>
<evidence type="ECO:0000256" key="2">
    <source>
        <dbReference type="ARBA" id="ARBA00022475"/>
    </source>
</evidence>
<dbReference type="SUPFAM" id="SSF50331">
    <property type="entry name" value="MOP-like"/>
    <property type="match status" value="1"/>
</dbReference>
<dbReference type="PANTHER" id="PTHR42781:SF1">
    <property type="entry name" value="THIAMINE IMPORT ATP-BINDING PROTEIN THIQ"/>
    <property type="match status" value="1"/>
</dbReference>
<sequence length="347" mass="38222">MQQLLSINSINCQYDNADILKSLSLDVEAGEIICLLGASGCGKTTLLKAIAGIQQLSSGTMSLKGRVVDDGQESLVPEKRNIGMIFQDYALFPHLTVEQNIAFGLRGLSVNEKRARVDEMLTLVHLSEFRSRYPHQLSGGQQQRVAIARSMAYKPDLLLLDEPFSNIDTQVRHQLIIEIRRLFKQQGITAIFVTHSREEAFAFSDKLAVMNNGAIEQFGKAAELYYQPSSRFVANFLGGGNYLLAKRISEQGFETELGLIQAQAQRDIAIDGQCELLIRPQYIQVQPIGNTNGLSAESKVVEQQFMGDHCRYVIETNGNKLLASSSEALSIGQGVSIHVDPTGALAF</sequence>
<dbReference type="InterPro" id="IPR013611">
    <property type="entry name" value="Transp-assoc_OB_typ2"/>
</dbReference>
<dbReference type="InterPro" id="IPR050093">
    <property type="entry name" value="ABC_SmlMolc_Importer"/>
</dbReference>
<dbReference type="CDD" id="cd03259">
    <property type="entry name" value="ABC_Carb_Solutes_like"/>
    <property type="match status" value="1"/>
</dbReference>
<evidence type="ECO:0000256" key="4">
    <source>
        <dbReference type="ARBA" id="ARBA00022519"/>
    </source>
</evidence>
<comment type="caution">
    <text evidence="12">The sequence shown here is derived from an EMBL/GenBank/DDBJ whole genome shotgun (WGS) entry which is preliminary data.</text>
</comment>
<keyword evidence="5" id="KW-0547">Nucleotide-binding</keyword>
<evidence type="ECO:0000256" key="1">
    <source>
        <dbReference type="ARBA" id="ARBA00022448"/>
    </source>
</evidence>
<keyword evidence="2" id="KW-1003">Cell membrane</keyword>
<dbReference type="InterPro" id="IPR015853">
    <property type="entry name" value="ABC_transpr_FbpC"/>
</dbReference>
<name>A0ABN8E2S0_9VIBR</name>
<feature type="domain" description="ABC transporter" evidence="11">
    <location>
        <begin position="5"/>
        <end position="237"/>
    </location>
</feature>
<keyword evidence="3" id="KW-0410">Iron transport</keyword>
<keyword evidence="9" id="KW-0406">Ion transport</keyword>
<keyword evidence="10" id="KW-0472">Membrane</keyword>
<dbReference type="SMART" id="SM00382">
    <property type="entry name" value="AAA"/>
    <property type="match status" value="1"/>
</dbReference>
<dbReference type="Gene3D" id="3.40.50.300">
    <property type="entry name" value="P-loop containing nucleotide triphosphate hydrolases"/>
    <property type="match status" value="1"/>
</dbReference>
<dbReference type="EMBL" id="CAKLDM010000002">
    <property type="protein sequence ID" value="CAH0538720.1"/>
    <property type="molecule type" value="Genomic_DNA"/>
</dbReference>
<dbReference type="PROSITE" id="PS00211">
    <property type="entry name" value="ABC_TRANSPORTER_1"/>
    <property type="match status" value="1"/>
</dbReference>
<dbReference type="RefSeq" id="WP_237360955.1">
    <property type="nucleotide sequence ID" value="NZ_CAKLDM010000002.1"/>
</dbReference>
<evidence type="ECO:0000313" key="12">
    <source>
        <dbReference type="EMBL" id="CAH0538720.1"/>
    </source>
</evidence>
<keyword evidence="6 12" id="KW-0067">ATP-binding</keyword>
<dbReference type="InterPro" id="IPR008995">
    <property type="entry name" value="Mo/tungstate-bd_C_term_dom"/>
</dbReference>
<evidence type="ECO:0000256" key="5">
    <source>
        <dbReference type="ARBA" id="ARBA00022741"/>
    </source>
</evidence>
<evidence type="ECO:0000256" key="8">
    <source>
        <dbReference type="ARBA" id="ARBA00023004"/>
    </source>
</evidence>
<dbReference type="PANTHER" id="PTHR42781">
    <property type="entry name" value="SPERMIDINE/PUTRESCINE IMPORT ATP-BINDING PROTEIN POTA"/>
    <property type="match status" value="1"/>
</dbReference>
<dbReference type="PROSITE" id="PS50893">
    <property type="entry name" value="ABC_TRANSPORTER_2"/>
    <property type="match status" value="1"/>
</dbReference>
<dbReference type="InterPro" id="IPR027417">
    <property type="entry name" value="P-loop_NTPase"/>
</dbReference>
<keyword evidence="7" id="KW-1278">Translocase</keyword>
<keyword evidence="4" id="KW-0997">Cell inner membrane</keyword>
<dbReference type="Proteomes" id="UP000838748">
    <property type="component" value="Unassembled WGS sequence"/>
</dbReference>
<evidence type="ECO:0000256" key="7">
    <source>
        <dbReference type="ARBA" id="ARBA00022967"/>
    </source>
</evidence>
<accession>A0ABN8E2S0</accession>
<dbReference type="Pfam" id="PF00005">
    <property type="entry name" value="ABC_tran"/>
    <property type="match status" value="1"/>
</dbReference>
<dbReference type="InterPro" id="IPR003439">
    <property type="entry name" value="ABC_transporter-like_ATP-bd"/>
</dbReference>
<dbReference type="InterPro" id="IPR017871">
    <property type="entry name" value="ABC_transporter-like_CS"/>
</dbReference>
<evidence type="ECO:0000256" key="6">
    <source>
        <dbReference type="ARBA" id="ARBA00022840"/>
    </source>
</evidence>
<organism evidence="12 13">
    <name type="scientific">Vibrio marisflavi CECT 7928</name>
    <dbReference type="NCBI Taxonomy" id="634439"/>
    <lineage>
        <taxon>Bacteria</taxon>
        <taxon>Pseudomonadati</taxon>
        <taxon>Pseudomonadota</taxon>
        <taxon>Gammaproteobacteria</taxon>
        <taxon>Vibrionales</taxon>
        <taxon>Vibrionaceae</taxon>
        <taxon>Vibrio</taxon>
    </lineage>
</organism>
<dbReference type="Pfam" id="PF08402">
    <property type="entry name" value="TOBE_2"/>
    <property type="match status" value="1"/>
</dbReference>
<dbReference type="InterPro" id="IPR003593">
    <property type="entry name" value="AAA+_ATPase"/>
</dbReference>
<proteinExistence type="predicted"/>
<evidence type="ECO:0000256" key="10">
    <source>
        <dbReference type="ARBA" id="ARBA00023136"/>
    </source>
</evidence>
<keyword evidence="1" id="KW-0813">Transport</keyword>
<dbReference type="GO" id="GO:0005524">
    <property type="term" value="F:ATP binding"/>
    <property type="evidence" value="ECO:0007669"/>
    <property type="project" value="UniProtKB-KW"/>
</dbReference>
<dbReference type="SUPFAM" id="SSF52540">
    <property type="entry name" value="P-loop containing nucleoside triphosphate hydrolases"/>
    <property type="match status" value="1"/>
</dbReference>
<evidence type="ECO:0000313" key="13">
    <source>
        <dbReference type="Proteomes" id="UP000838748"/>
    </source>
</evidence>
<evidence type="ECO:0000256" key="9">
    <source>
        <dbReference type="ARBA" id="ARBA00023065"/>
    </source>
</evidence>